<name>A0A6C0HFU5_9ZZZZ</name>
<organism evidence="1">
    <name type="scientific">viral metagenome</name>
    <dbReference type="NCBI Taxonomy" id="1070528"/>
    <lineage>
        <taxon>unclassified sequences</taxon>
        <taxon>metagenomes</taxon>
        <taxon>organismal metagenomes</taxon>
    </lineage>
</organism>
<evidence type="ECO:0000313" key="1">
    <source>
        <dbReference type="EMBL" id="QHT79267.1"/>
    </source>
</evidence>
<sequence length="49" mass="5611">MDLKILSDEEKAKIQNELNELLKIPAGMLTWGEARKIGRLKKMLGKDKD</sequence>
<dbReference type="EMBL" id="MN739947">
    <property type="protein sequence ID" value="QHT79267.1"/>
    <property type="molecule type" value="Genomic_DNA"/>
</dbReference>
<proteinExistence type="predicted"/>
<reference evidence="1" key="1">
    <citation type="journal article" date="2020" name="Nature">
        <title>Giant virus diversity and host interactions through global metagenomics.</title>
        <authorList>
            <person name="Schulz F."/>
            <person name="Roux S."/>
            <person name="Paez-Espino D."/>
            <person name="Jungbluth S."/>
            <person name="Walsh D.A."/>
            <person name="Denef V.J."/>
            <person name="McMahon K.D."/>
            <person name="Konstantinidis K.T."/>
            <person name="Eloe-Fadrosh E.A."/>
            <person name="Kyrpides N.C."/>
            <person name="Woyke T."/>
        </authorList>
    </citation>
    <scope>NUCLEOTIDE SEQUENCE</scope>
    <source>
        <strain evidence="1">GVMAG-M-3300023179-99</strain>
    </source>
</reference>
<dbReference type="AlphaFoldDB" id="A0A6C0HFU5"/>
<protein>
    <submittedName>
        <fullName evidence="1">Uncharacterized protein</fullName>
    </submittedName>
</protein>
<accession>A0A6C0HFU5</accession>